<dbReference type="InterPro" id="IPR045021">
    <property type="entry name" value="PSI1/2/3"/>
</dbReference>
<dbReference type="Pfam" id="PF11961">
    <property type="entry name" value="DUF3475"/>
    <property type="match status" value="1"/>
</dbReference>
<protein>
    <submittedName>
        <fullName evidence="4">(wild Malaysian banana) hypothetical protein</fullName>
    </submittedName>
</protein>
<feature type="compositionally biased region" description="Polar residues" evidence="1">
    <location>
        <begin position="592"/>
        <end position="605"/>
    </location>
</feature>
<dbReference type="EMBL" id="HG996468">
    <property type="protein sequence ID" value="CAG1848979.1"/>
    <property type="molecule type" value="Genomic_DNA"/>
</dbReference>
<feature type="region of interest" description="Disordered" evidence="1">
    <location>
        <begin position="77"/>
        <end position="105"/>
    </location>
</feature>
<proteinExistence type="predicted"/>
<gene>
    <name evidence="4" type="ORF">GSMUA_205650.1</name>
</gene>
<evidence type="ECO:0000313" key="4">
    <source>
        <dbReference type="EMBL" id="CAG1848979.1"/>
    </source>
</evidence>
<feature type="domain" description="DUF668" evidence="2">
    <location>
        <begin position="378"/>
        <end position="463"/>
    </location>
</feature>
<dbReference type="InterPro" id="IPR007700">
    <property type="entry name" value="DUF668"/>
</dbReference>
<evidence type="ECO:0000259" key="2">
    <source>
        <dbReference type="Pfam" id="PF05003"/>
    </source>
</evidence>
<dbReference type="InterPro" id="IPR021864">
    <property type="entry name" value="DUF3475"/>
</dbReference>
<reference evidence="4" key="1">
    <citation type="submission" date="2021-03" db="EMBL/GenBank/DDBJ databases">
        <authorList>
            <consortium name="Genoscope - CEA"/>
            <person name="William W."/>
        </authorList>
    </citation>
    <scope>NUCLEOTIDE SEQUENCE</scope>
    <source>
        <strain evidence="4">Doubled-haploid Pahang</strain>
    </source>
</reference>
<dbReference type="PANTHER" id="PTHR31730:SF32">
    <property type="entry name" value="PROTEIN PSK SIMULATOR 1"/>
    <property type="match status" value="1"/>
</dbReference>
<evidence type="ECO:0000259" key="3">
    <source>
        <dbReference type="Pfam" id="PF11961"/>
    </source>
</evidence>
<organism evidence="4">
    <name type="scientific">Musa acuminata subsp. malaccensis</name>
    <name type="common">Wild banana</name>
    <name type="synonym">Musa malaccensis</name>
    <dbReference type="NCBI Taxonomy" id="214687"/>
    <lineage>
        <taxon>Eukaryota</taxon>
        <taxon>Viridiplantae</taxon>
        <taxon>Streptophyta</taxon>
        <taxon>Embryophyta</taxon>
        <taxon>Tracheophyta</taxon>
        <taxon>Spermatophyta</taxon>
        <taxon>Magnoliopsida</taxon>
        <taxon>Liliopsida</taxon>
        <taxon>Zingiberales</taxon>
        <taxon>Musaceae</taxon>
        <taxon>Musa</taxon>
    </lineage>
</organism>
<accession>A0A8D7AH80</accession>
<evidence type="ECO:0000256" key="1">
    <source>
        <dbReference type="SAM" id="MobiDB-lite"/>
    </source>
</evidence>
<dbReference type="Pfam" id="PF05003">
    <property type="entry name" value="DUF668"/>
    <property type="match status" value="1"/>
</dbReference>
<sequence length="644" mass="71438">MGGICAKISALDSSPEAITIDGNGFGDSFSMGHESYGKAESIYKTMPLEETVEKQSREGTFSRADMSDLRGIETVTGKQQLCKTSSHKSKSTGSESAASGNSGMTKASVSEVSSLLGRAGTVGLGKAVDVLDMLGSSMVSLKSGSSFMKGVTTKGEKISILAFEVANSVVKGANLMQSLSRENIKHLKEVVLPSEGVLRMVSNDMDELLQIAAADKREELKVFVDEVVRFGNRCKDPQWHNLDRCFAKFDSELTPQKQMRERALGAMQYLMTLVRYTADLYHEMYDLGRSEKEYQQRLQDKIKLPVQRGDTHLILREELKSQHKNVKILKKKSFWSKSLEEVMAKLMVIVHFLYLEIHATFQLADGDKHVGVSNVHQRLGQAGLALHYANVITQIVALVSQSSSVPPSTRHSLYQGLPPSVKSALRSKLQFFQFKEELTVPQIKCEMEKTLHWLFPIAINTIRAHQGFGWVGEWAKTRIELNQIAAAQTGVVKIETLYHADKAKTETYILDLVVWLHHLTVRCRPGNAGFNPPVKSPSCSPATKRSSISSPVIKPIGSLSKITSVDQEMLRDVNLKKPTPGICKSQEFGTCGPTTSKQKISSSHSTTREYKEFSPTTVVSFDINRKRALRIPERVDRSTNLRSP</sequence>
<feature type="region of interest" description="Disordered" evidence="1">
    <location>
        <begin position="586"/>
        <end position="605"/>
    </location>
</feature>
<dbReference type="GO" id="GO:0045927">
    <property type="term" value="P:positive regulation of growth"/>
    <property type="evidence" value="ECO:0007669"/>
    <property type="project" value="InterPro"/>
</dbReference>
<feature type="domain" description="DUF3475" evidence="3">
    <location>
        <begin position="160"/>
        <end position="216"/>
    </location>
</feature>
<name>A0A8D7AH80_MUSAM</name>
<dbReference type="PANTHER" id="PTHR31730">
    <property type="entry name" value="OS01G0873900 PROTEIN"/>
    <property type="match status" value="1"/>
</dbReference>
<dbReference type="AlphaFoldDB" id="A0A8D7AH80"/>